<evidence type="ECO:0000313" key="3">
    <source>
        <dbReference type="EMBL" id="KRM28230.1"/>
    </source>
</evidence>
<reference evidence="3 4" key="1">
    <citation type="journal article" date="2015" name="Genome Announc.">
        <title>Expanding the biotechnology potential of lactobacilli through comparative genomics of 213 strains and associated genera.</title>
        <authorList>
            <person name="Sun Z."/>
            <person name="Harris H.M."/>
            <person name="McCann A."/>
            <person name="Guo C."/>
            <person name="Argimon S."/>
            <person name="Zhang W."/>
            <person name="Yang X."/>
            <person name="Jeffery I.B."/>
            <person name="Cooney J.C."/>
            <person name="Kagawa T.F."/>
            <person name="Liu W."/>
            <person name="Song Y."/>
            <person name="Salvetti E."/>
            <person name="Wrobel A."/>
            <person name="Rasinkangas P."/>
            <person name="Parkhill J."/>
            <person name="Rea M.C."/>
            <person name="O'Sullivan O."/>
            <person name="Ritari J."/>
            <person name="Douillard F.P."/>
            <person name="Paul Ross R."/>
            <person name="Yang R."/>
            <person name="Briner A.E."/>
            <person name="Felis G.E."/>
            <person name="de Vos W.M."/>
            <person name="Barrangou R."/>
            <person name="Klaenhammer T.R."/>
            <person name="Caufield P.W."/>
            <person name="Cui Y."/>
            <person name="Zhang H."/>
            <person name="O'Toole P.W."/>
        </authorList>
    </citation>
    <scope>NUCLEOTIDE SEQUENCE [LARGE SCALE GENOMIC DNA]</scope>
    <source>
        <strain evidence="3 4">DSM 6035</strain>
    </source>
</reference>
<gene>
    <name evidence="3" type="ORF">FD32_GL001776</name>
</gene>
<dbReference type="GO" id="GO:0006351">
    <property type="term" value="P:DNA-templated transcription"/>
    <property type="evidence" value="ECO:0007669"/>
    <property type="project" value="TreeGrafter"/>
</dbReference>
<comment type="similarity">
    <text evidence="1">Belongs to the RelB/DinJ antitoxin family.</text>
</comment>
<dbReference type="EMBL" id="AZGM01000045">
    <property type="protein sequence ID" value="KRM28230.1"/>
    <property type="molecule type" value="Genomic_DNA"/>
</dbReference>
<dbReference type="RefSeq" id="WP_082126040.1">
    <property type="nucleotide sequence ID" value="NZ_AZGM01000045.1"/>
</dbReference>
<evidence type="ECO:0008006" key="5">
    <source>
        <dbReference type="Google" id="ProtNLM"/>
    </source>
</evidence>
<keyword evidence="4" id="KW-1185">Reference proteome</keyword>
<evidence type="ECO:0000256" key="2">
    <source>
        <dbReference type="ARBA" id="ARBA00022649"/>
    </source>
</evidence>
<dbReference type="Proteomes" id="UP000051412">
    <property type="component" value="Unassembled WGS sequence"/>
</dbReference>
<keyword evidence="2" id="KW-1277">Toxin-antitoxin system</keyword>
<proteinExistence type="inferred from homology"/>
<comment type="caution">
    <text evidence="3">The sequence shown here is derived from an EMBL/GenBank/DDBJ whole genome shotgun (WGS) entry which is preliminary data.</text>
</comment>
<evidence type="ECO:0000256" key="1">
    <source>
        <dbReference type="ARBA" id="ARBA00010562"/>
    </source>
</evidence>
<dbReference type="STRING" id="1423782.FD32_GL001776"/>
<name>A0A0R1XLX7_9LACO</name>
<dbReference type="Pfam" id="PF04221">
    <property type="entry name" value="RelB"/>
    <property type="match status" value="1"/>
</dbReference>
<dbReference type="PATRIC" id="fig|1423782.4.peg.1849"/>
<dbReference type="InterPro" id="IPR007337">
    <property type="entry name" value="RelB/DinJ"/>
</dbReference>
<dbReference type="Gene3D" id="1.10.1220.10">
    <property type="entry name" value="Met repressor-like"/>
    <property type="match status" value="1"/>
</dbReference>
<dbReference type="PANTHER" id="PTHR38781:SF1">
    <property type="entry name" value="ANTITOXIN DINJ-RELATED"/>
    <property type="match status" value="1"/>
</dbReference>
<dbReference type="InterPro" id="IPR013321">
    <property type="entry name" value="Arc_rbn_hlx_hlx"/>
</dbReference>
<evidence type="ECO:0000313" key="4">
    <source>
        <dbReference type="Proteomes" id="UP000051412"/>
    </source>
</evidence>
<dbReference type="OrthoDB" id="9808267at2"/>
<protein>
    <recommendedName>
        <fullName evidence="5">Addiction module antitoxin, RelB DinJ family</fullName>
    </recommendedName>
</protein>
<dbReference type="NCBIfam" id="TIGR02384">
    <property type="entry name" value="RelB_DinJ"/>
    <property type="match status" value="1"/>
</dbReference>
<dbReference type="GO" id="GO:0006355">
    <property type="term" value="P:regulation of DNA-templated transcription"/>
    <property type="evidence" value="ECO:0007669"/>
    <property type="project" value="InterPro"/>
</dbReference>
<dbReference type="AlphaFoldDB" id="A0A0R1XLX7"/>
<accession>A0A0R1XLX7</accession>
<dbReference type="PANTHER" id="PTHR38781">
    <property type="entry name" value="ANTITOXIN DINJ-RELATED"/>
    <property type="match status" value="1"/>
</dbReference>
<organism evidence="3 4">
    <name type="scientific">Limosilactobacillus panis DSM 6035</name>
    <dbReference type="NCBI Taxonomy" id="1423782"/>
    <lineage>
        <taxon>Bacteria</taxon>
        <taxon>Bacillati</taxon>
        <taxon>Bacillota</taxon>
        <taxon>Bacilli</taxon>
        <taxon>Lactobacillales</taxon>
        <taxon>Lactobacillaceae</taxon>
        <taxon>Limosilactobacillus</taxon>
    </lineage>
</organism>
<sequence length="97" mass="10855">MAQINIKVDDQLKDNVSAIFNEMGLDITTGIKIYLKRVQRDRRIPFDLTSNQFDAQKLAQRYQAGDQEVVANLNELFNALANQGSSTGIGGTILKKR</sequence>